<gene>
    <name evidence="1" type="ORF">MKZ38_001379</name>
</gene>
<evidence type="ECO:0000313" key="1">
    <source>
        <dbReference type="EMBL" id="KAJ2901798.1"/>
    </source>
</evidence>
<protein>
    <submittedName>
        <fullName evidence="1">Uncharacterized protein</fullName>
    </submittedName>
</protein>
<name>A0AAD5WT94_9PEZI</name>
<dbReference type="EMBL" id="JAKWBI020000137">
    <property type="protein sequence ID" value="KAJ2901798.1"/>
    <property type="molecule type" value="Genomic_DNA"/>
</dbReference>
<keyword evidence="2" id="KW-1185">Reference proteome</keyword>
<dbReference type="AlphaFoldDB" id="A0AAD5WT94"/>
<accession>A0AAD5WT94</accession>
<sequence>MAKRLHNPSSSYAYISPYTGSATLPYSSTPMPISRGKAGHLAGKRVIEGFHHDRAALIVAGKPHISRYKESECARVIRGPRCTPAQELGVVCLAMVVVGQLQQGGQRVKLMLAFKHVGSRVEERDRFSGRPLRLILLLLAPSKDFCDHDQVLGLATLKPAPVGERCPCNGRVERVGEDVPEELEQIRAIRSQQLHLFYRRPHLENDTLAAFWNGTLES</sequence>
<proteinExistence type="predicted"/>
<comment type="caution">
    <text evidence="1">The sequence shown here is derived from an EMBL/GenBank/DDBJ whole genome shotgun (WGS) entry which is preliminary data.</text>
</comment>
<organism evidence="1 2">
    <name type="scientific">Zalerion maritima</name>
    <dbReference type="NCBI Taxonomy" id="339359"/>
    <lineage>
        <taxon>Eukaryota</taxon>
        <taxon>Fungi</taxon>
        <taxon>Dikarya</taxon>
        <taxon>Ascomycota</taxon>
        <taxon>Pezizomycotina</taxon>
        <taxon>Sordariomycetes</taxon>
        <taxon>Lulworthiomycetidae</taxon>
        <taxon>Lulworthiales</taxon>
        <taxon>Lulworthiaceae</taxon>
        <taxon>Zalerion</taxon>
    </lineage>
</organism>
<evidence type="ECO:0000313" key="2">
    <source>
        <dbReference type="Proteomes" id="UP001201980"/>
    </source>
</evidence>
<dbReference type="Proteomes" id="UP001201980">
    <property type="component" value="Unassembled WGS sequence"/>
</dbReference>
<reference evidence="1" key="1">
    <citation type="submission" date="2022-07" db="EMBL/GenBank/DDBJ databases">
        <title>Draft genome sequence of Zalerion maritima ATCC 34329, a (micro)plastics degrading marine fungus.</title>
        <authorList>
            <person name="Paco A."/>
            <person name="Goncalves M.F.M."/>
            <person name="Rocha-Santos T.A.P."/>
            <person name="Alves A."/>
        </authorList>
    </citation>
    <scope>NUCLEOTIDE SEQUENCE</scope>
    <source>
        <strain evidence="1">ATCC 34329</strain>
    </source>
</reference>